<accession>A0AAD3R9M1</accession>
<gene>
    <name evidence="2" type="ORF">AKAME5_001404800</name>
</gene>
<organism evidence="2 3">
    <name type="scientific">Lates japonicus</name>
    <name type="common">Japanese lates</name>
    <dbReference type="NCBI Taxonomy" id="270547"/>
    <lineage>
        <taxon>Eukaryota</taxon>
        <taxon>Metazoa</taxon>
        <taxon>Chordata</taxon>
        <taxon>Craniata</taxon>
        <taxon>Vertebrata</taxon>
        <taxon>Euteleostomi</taxon>
        <taxon>Actinopterygii</taxon>
        <taxon>Neopterygii</taxon>
        <taxon>Teleostei</taxon>
        <taxon>Neoteleostei</taxon>
        <taxon>Acanthomorphata</taxon>
        <taxon>Carangaria</taxon>
        <taxon>Carangaria incertae sedis</taxon>
        <taxon>Centropomidae</taxon>
        <taxon>Lates</taxon>
    </lineage>
</organism>
<proteinExistence type="predicted"/>
<evidence type="ECO:0000313" key="2">
    <source>
        <dbReference type="EMBL" id="GLD62309.1"/>
    </source>
</evidence>
<name>A0AAD3R9M1_LATJO</name>
<comment type="caution">
    <text evidence="2">The sequence shown here is derived from an EMBL/GenBank/DDBJ whole genome shotgun (WGS) entry which is preliminary data.</text>
</comment>
<protein>
    <submittedName>
        <fullName evidence="2">Perilipin-3</fullName>
    </submittedName>
</protein>
<evidence type="ECO:0000313" key="3">
    <source>
        <dbReference type="Proteomes" id="UP001279410"/>
    </source>
</evidence>
<keyword evidence="3" id="KW-1185">Reference proteome</keyword>
<dbReference type="Proteomes" id="UP001279410">
    <property type="component" value="Unassembled WGS sequence"/>
</dbReference>
<evidence type="ECO:0000256" key="1">
    <source>
        <dbReference type="SAM" id="MobiDB-lite"/>
    </source>
</evidence>
<reference evidence="2" key="1">
    <citation type="submission" date="2022-08" db="EMBL/GenBank/DDBJ databases">
        <title>Genome sequencing of akame (Lates japonicus).</title>
        <authorList>
            <person name="Hashiguchi Y."/>
            <person name="Takahashi H."/>
        </authorList>
    </citation>
    <scope>NUCLEOTIDE SEQUENCE</scope>
    <source>
        <strain evidence="2">Kochi</strain>
    </source>
</reference>
<dbReference type="EMBL" id="BRZM01000051">
    <property type="protein sequence ID" value="GLD62309.1"/>
    <property type="molecule type" value="Genomic_DNA"/>
</dbReference>
<sequence>MPPMLQELRLPAPLDLLESAPTSLGNASNQIGGASEQVLQRLDRGKQKQAGAGQTELEPDGTKDEFREVGMAGSPWCACGLSDQLGGQRVPMWLKCSGSARCSPRPADQRKAIG</sequence>
<dbReference type="AlphaFoldDB" id="A0AAD3R9M1"/>
<feature type="region of interest" description="Disordered" evidence="1">
    <location>
        <begin position="41"/>
        <end position="67"/>
    </location>
</feature>